<keyword evidence="6 13" id="KW-0479">Metal-binding</keyword>
<dbReference type="InterPro" id="IPR036396">
    <property type="entry name" value="Cyt_P450_sf"/>
</dbReference>
<keyword evidence="17" id="KW-1185">Reference proteome</keyword>
<dbReference type="Gene3D" id="1.10.630.10">
    <property type="entry name" value="Cytochrome P450"/>
    <property type="match status" value="1"/>
</dbReference>
<dbReference type="PROSITE" id="PS00086">
    <property type="entry name" value="CYTOCHROME_P450"/>
    <property type="match status" value="1"/>
</dbReference>
<dbReference type="GO" id="GO:0005506">
    <property type="term" value="F:iron ion binding"/>
    <property type="evidence" value="ECO:0007669"/>
    <property type="project" value="InterPro"/>
</dbReference>
<evidence type="ECO:0000256" key="14">
    <source>
        <dbReference type="RuleBase" id="RU000461"/>
    </source>
</evidence>
<keyword evidence="10 13" id="KW-0408">Iron</keyword>
<dbReference type="Pfam" id="PF00067">
    <property type="entry name" value="p450"/>
    <property type="match status" value="1"/>
</dbReference>
<proteinExistence type="inferred from homology"/>
<evidence type="ECO:0000256" key="7">
    <source>
        <dbReference type="ARBA" id="ARBA00022824"/>
    </source>
</evidence>
<evidence type="ECO:0000256" key="1">
    <source>
        <dbReference type="ARBA" id="ARBA00001971"/>
    </source>
</evidence>
<feature type="chain" id="PRO_5043743823" evidence="15">
    <location>
        <begin position="24"/>
        <end position="529"/>
    </location>
</feature>
<dbReference type="PRINTS" id="PR00385">
    <property type="entry name" value="P450"/>
</dbReference>
<keyword evidence="8" id="KW-0492">Microsome</keyword>
<dbReference type="GO" id="GO:0005789">
    <property type="term" value="C:endoplasmic reticulum membrane"/>
    <property type="evidence" value="ECO:0007669"/>
    <property type="project" value="UniProtKB-SubCell"/>
</dbReference>
<dbReference type="EMBL" id="JASPKY010000495">
    <property type="protein sequence ID" value="KAK9695002.1"/>
    <property type="molecule type" value="Genomic_DNA"/>
</dbReference>
<evidence type="ECO:0000256" key="6">
    <source>
        <dbReference type="ARBA" id="ARBA00022723"/>
    </source>
</evidence>
<dbReference type="AlphaFoldDB" id="A0AAW1IXN7"/>
<feature type="binding site" description="axial binding residue" evidence="13">
    <location>
        <position position="463"/>
    </location>
    <ligand>
        <name>heme</name>
        <dbReference type="ChEBI" id="CHEBI:30413"/>
    </ligand>
    <ligandPart>
        <name>Fe</name>
        <dbReference type="ChEBI" id="CHEBI:18248"/>
    </ligandPart>
</feature>
<protein>
    <submittedName>
        <fullName evidence="16">Cytochrome P450</fullName>
    </submittedName>
</protein>
<dbReference type="Proteomes" id="UP001458880">
    <property type="component" value="Unassembled WGS sequence"/>
</dbReference>
<dbReference type="SUPFAM" id="SSF48264">
    <property type="entry name" value="Cytochrome P450"/>
    <property type="match status" value="1"/>
</dbReference>
<keyword evidence="15" id="KW-0732">Signal</keyword>
<accession>A0AAW1IXN7</accession>
<evidence type="ECO:0000256" key="2">
    <source>
        <dbReference type="ARBA" id="ARBA00004174"/>
    </source>
</evidence>
<dbReference type="PANTHER" id="PTHR24292:SF54">
    <property type="entry name" value="CYP9F3-RELATED"/>
    <property type="match status" value="1"/>
</dbReference>
<comment type="cofactor">
    <cofactor evidence="1 13">
        <name>heme</name>
        <dbReference type="ChEBI" id="CHEBI:30413"/>
    </cofactor>
</comment>
<dbReference type="FunFam" id="1.10.630.10:FF:000182">
    <property type="entry name" value="Cytochrome P450 3A4"/>
    <property type="match status" value="1"/>
</dbReference>
<dbReference type="InterPro" id="IPR017972">
    <property type="entry name" value="Cyt_P450_CS"/>
</dbReference>
<gene>
    <name evidence="16" type="ORF">QE152_g33169</name>
</gene>
<keyword evidence="9 14" id="KW-0560">Oxidoreductase</keyword>
<keyword evidence="7" id="KW-0256">Endoplasmic reticulum</keyword>
<evidence type="ECO:0000256" key="8">
    <source>
        <dbReference type="ARBA" id="ARBA00022848"/>
    </source>
</evidence>
<evidence type="ECO:0000256" key="3">
    <source>
        <dbReference type="ARBA" id="ARBA00004406"/>
    </source>
</evidence>
<keyword evidence="12" id="KW-0472">Membrane</keyword>
<dbReference type="InterPro" id="IPR002401">
    <property type="entry name" value="Cyt_P450_E_grp-I"/>
</dbReference>
<dbReference type="GO" id="GO:0004497">
    <property type="term" value="F:monooxygenase activity"/>
    <property type="evidence" value="ECO:0007669"/>
    <property type="project" value="UniProtKB-KW"/>
</dbReference>
<evidence type="ECO:0000256" key="11">
    <source>
        <dbReference type="ARBA" id="ARBA00023033"/>
    </source>
</evidence>
<evidence type="ECO:0000256" key="12">
    <source>
        <dbReference type="ARBA" id="ARBA00023136"/>
    </source>
</evidence>
<dbReference type="PRINTS" id="PR00463">
    <property type="entry name" value="EP450I"/>
</dbReference>
<evidence type="ECO:0000256" key="13">
    <source>
        <dbReference type="PIRSR" id="PIRSR602401-1"/>
    </source>
</evidence>
<keyword evidence="5 13" id="KW-0349">Heme</keyword>
<dbReference type="GO" id="GO:0016705">
    <property type="term" value="F:oxidoreductase activity, acting on paired donors, with incorporation or reduction of molecular oxygen"/>
    <property type="evidence" value="ECO:0007669"/>
    <property type="project" value="InterPro"/>
</dbReference>
<dbReference type="GO" id="GO:0020037">
    <property type="term" value="F:heme binding"/>
    <property type="evidence" value="ECO:0007669"/>
    <property type="project" value="InterPro"/>
</dbReference>
<comment type="similarity">
    <text evidence="4 14">Belongs to the cytochrome P450 family.</text>
</comment>
<evidence type="ECO:0000256" key="9">
    <source>
        <dbReference type="ARBA" id="ARBA00023002"/>
    </source>
</evidence>
<evidence type="ECO:0000313" key="17">
    <source>
        <dbReference type="Proteomes" id="UP001458880"/>
    </source>
</evidence>
<evidence type="ECO:0000256" key="4">
    <source>
        <dbReference type="ARBA" id="ARBA00010617"/>
    </source>
</evidence>
<evidence type="ECO:0000256" key="5">
    <source>
        <dbReference type="ARBA" id="ARBA00022617"/>
    </source>
</evidence>
<feature type="signal peptide" evidence="15">
    <location>
        <begin position="1"/>
        <end position="23"/>
    </location>
</feature>
<name>A0AAW1IXN7_POPJA</name>
<reference evidence="16 17" key="1">
    <citation type="journal article" date="2024" name="BMC Genomics">
        <title>De novo assembly and annotation of Popillia japonica's genome with initial clues to its potential as an invasive pest.</title>
        <authorList>
            <person name="Cucini C."/>
            <person name="Boschi S."/>
            <person name="Funari R."/>
            <person name="Cardaioli E."/>
            <person name="Iannotti N."/>
            <person name="Marturano G."/>
            <person name="Paoli F."/>
            <person name="Bruttini M."/>
            <person name="Carapelli A."/>
            <person name="Frati F."/>
            <person name="Nardi F."/>
        </authorList>
    </citation>
    <scope>NUCLEOTIDE SEQUENCE [LARGE SCALE GENOMIC DNA]</scope>
    <source>
        <strain evidence="16">DMR45628</strain>
    </source>
</reference>
<keyword evidence="11 14" id="KW-0503">Monooxygenase</keyword>
<evidence type="ECO:0000313" key="16">
    <source>
        <dbReference type="EMBL" id="KAK9695002.1"/>
    </source>
</evidence>
<sequence>MLGLIFIILILLCLLICVRIVEKSGTNYWRDRNVVFKKPLLFFGNIIDVILLRKSFNSVVKELYFELCAPYFGIWYLGDPQLVIKSPDLIKDILVKDFDYFQNRHVSHIEDIDKFTARMLAFMDGSRWKQKRATVTPVFSSNKLKCCHVHIREIAKTMICHINTTKLNVQMDLKKLCKEYTIGALSVIIFGLNISCFNTQSPILKINPCLSLLDSIQFTLYFSKSYLLKVFIPKYIKCSAKQIMIEFVSDILNKKRKLLSNNIGFNVLNSLIDDEDNNLGKFPFNKKRKLLSNNIGFNVLNSLIDDEDNNLDDVISRLSEFFIASYHSTSSSISLALYELALNKNIQSKLRQEINENFDKYDDISYNELIFMEYLDKIIHETLRKYPIMSIIGRTCVRSYKMPNCALTIEEGVRVLIPLSALHHDPKYFPEPNLFDPERFSKENIRERPAYCYLPFGAGPRQCLGEKMALLIMKLAVVYIIRNYEIDVCEDTNIKVEASLMDFVLDVNGNTSIRFKAIDSSTREATPHQ</sequence>
<evidence type="ECO:0000256" key="15">
    <source>
        <dbReference type="SAM" id="SignalP"/>
    </source>
</evidence>
<comment type="caution">
    <text evidence="16">The sequence shown here is derived from an EMBL/GenBank/DDBJ whole genome shotgun (WGS) entry which is preliminary data.</text>
</comment>
<comment type="subcellular location">
    <subcellularLocation>
        <location evidence="3">Endoplasmic reticulum membrane</location>
        <topology evidence="3">Peripheral membrane protein</topology>
    </subcellularLocation>
    <subcellularLocation>
        <location evidence="2">Microsome membrane</location>
        <topology evidence="2">Peripheral membrane protein</topology>
    </subcellularLocation>
</comment>
<dbReference type="InterPro" id="IPR001128">
    <property type="entry name" value="Cyt_P450"/>
</dbReference>
<evidence type="ECO:0000256" key="10">
    <source>
        <dbReference type="ARBA" id="ARBA00023004"/>
    </source>
</evidence>
<dbReference type="InterPro" id="IPR050476">
    <property type="entry name" value="Insect_CytP450_Detox"/>
</dbReference>
<organism evidence="16 17">
    <name type="scientific">Popillia japonica</name>
    <name type="common">Japanese beetle</name>
    <dbReference type="NCBI Taxonomy" id="7064"/>
    <lineage>
        <taxon>Eukaryota</taxon>
        <taxon>Metazoa</taxon>
        <taxon>Ecdysozoa</taxon>
        <taxon>Arthropoda</taxon>
        <taxon>Hexapoda</taxon>
        <taxon>Insecta</taxon>
        <taxon>Pterygota</taxon>
        <taxon>Neoptera</taxon>
        <taxon>Endopterygota</taxon>
        <taxon>Coleoptera</taxon>
        <taxon>Polyphaga</taxon>
        <taxon>Scarabaeiformia</taxon>
        <taxon>Scarabaeidae</taxon>
        <taxon>Rutelinae</taxon>
        <taxon>Popillia</taxon>
    </lineage>
</organism>
<dbReference type="PANTHER" id="PTHR24292">
    <property type="entry name" value="CYTOCHROME P450"/>
    <property type="match status" value="1"/>
</dbReference>
<dbReference type="CDD" id="cd11056">
    <property type="entry name" value="CYP6-like"/>
    <property type="match status" value="1"/>
</dbReference>